<proteinExistence type="predicted"/>
<dbReference type="RefSeq" id="WP_011820889.1">
    <property type="nucleotide sequence ID" value="NC_008817.1"/>
</dbReference>
<sequence>MNSNKDILDRAIGRPAMMAFMILVGTYVTTGQLIPGVF</sequence>
<keyword evidence="1" id="KW-0812">Transmembrane</keyword>
<dbReference type="GeneID" id="60200842"/>
<dbReference type="AlphaFoldDB" id="A2BYD3"/>
<evidence type="ECO:0000313" key="2">
    <source>
        <dbReference type="EMBL" id="ABM72794.1"/>
    </source>
</evidence>
<gene>
    <name evidence="2" type="ordered locus">P9515_15871</name>
</gene>
<evidence type="ECO:0000313" key="3">
    <source>
        <dbReference type="Proteomes" id="UP000001589"/>
    </source>
</evidence>
<organism evidence="2 3">
    <name type="scientific">Prochlorococcus marinus (strain MIT 9515)</name>
    <dbReference type="NCBI Taxonomy" id="167542"/>
    <lineage>
        <taxon>Bacteria</taxon>
        <taxon>Bacillati</taxon>
        <taxon>Cyanobacteriota</taxon>
        <taxon>Cyanophyceae</taxon>
        <taxon>Synechococcales</taxon>
        <taxon>Prochlorococcaceae</taxon>
        <taxon>Prochlorococcus</taxon>
    </lineage>
</organism>
<dbReference type="STRING" id="167542.P9515_15871"/>
<name>A2BYD3_PROM5</name>
<evidence type="ECO:0008006" key="4">
    <source>
        <dbReference type="Google" id="ProtNLM"/>
    </source>
</evidence>
<accession>A2BYD3</accession>
<dbReference type="KEGG" id="pmc:P9515_15871"/>
<reference evidence="2 3" key="1">
    <citation type="journal article" date="2007" name="PLoS Genet.">
        <title>Patterns and implications of gene gain and loss in the evolution of Prochlorococcus.</title>
        <authorList>
            <person name="Kettler G.C."/>
            <person name="Martiny A.C."/>
            <person name="Huang K."/>
            <person name="Zucker J."/>
            <person name="Coleman M.L."/>
            <person name="Rodrigue S."/>
            <person name="Chen F."/>
            <person name="Lapidus A."/>
            <person name="Ferriera S."/>
            <person name="Johnson J."/>
            <person name="Steglich C."/>
            <person name="Church G.M."/>
            <person name="Richardson P."/>
            <person name="Chisholm S.W."/>
        </authorList>
    </citation>
    <scope>NUCLEOTIDE SEQUENCE [LARGE SCALE GENOMIC DNA]</scope>
    <source>
        <strain evidence="2 3">MIT 9515</strain>
    </source>
</reference>
<protein>
    <recommendedName>
        <fullName evidence="4">High light inducible protein</fullName>
    </recommendedName>
</protein>
<keyword evidence="1" id="KW-0472">Membrane</keyword>
<dbReference type="Proteomes" id="UP000001589">
    <property type="component" value="Chromosome"/>
</dbReference>
<feature type="transmembrane region" description="Helical" evidence="1">
    <location>
        <begin position="12"/>
        <end position="34"/>
    </location>
</feature>
<evidence type="ECO:0000256" key="1">
    <source>
        <dbReference type="SAM" id="Phobius"/>
    </source>
</evidence>
<keyword evidence="1" id="KW-1133">Transmembrane helix</keyword>
<dbReference type="EMBL" id="CP000552">
    <property type="protein sequence ID" value="ABM72794.1"/>
    <property type="molecule type" value="Genomic_DNA"/>
</dbReference>
<dbReference type="HOGENOM" id="CLU_3315242_0_0_3"/>
<dbReference type="OrthoDB" id="541854at2"/>